<organism evidence="7 8">
    <name type="scientific">Peribacillus faecalis</name>
    <dbReference type="NCBI Taxonomy" id="2772559"/>
    <lineage>
        <taxon>Bacteria</taxon>
        <taxon>Bacillati</taxon>
        <taxon>Bacillota</taxon>
        <taxon>Bacilli</taxon>
        <taxon>Bacillales</taxon>
        <taxon>Bacillaceae</taxon>
        <taxon>Peribacillus</taxon>
    </lineage>
</organism>
<evidence type="ECO:0000256" key="5">
    <source>
        <dbReference type="HAMAP-Rule" id="MF_00376"/>
    </source>
</evidence>
<feature type="binding site" evidence="5">
    <location>
        <begin position="12"/>
        <end position="17"/>
    </location>
    <ligand>
        <name>ATP</name>
        <dbReference type="ChEBI" id="CHEBI:30616"/>
    </ligand>
</feature>
<evidence type="ECO:0000256" key="2">
    <source>
        <dbReference type="ARBA" id="ARBA00022741"/>
    </source>
</evidence>
<dbReference type="RefSeq" id="WP_190997895.1">
    <property type="nucleotide sequence ID" value="NZ_JACXSI010000017.1"/>
</dbReference>
<evidence type="ECO:0000313" key="7">
    <source>
        <dbReference type="EMBL" id="MBD3108348.1"/>
    </source>
</evidence>
<dbReference type="GO" id="GO:0004140">
    <property type="term" value="F:dephospho-CoA kinase activity"/>
    <property type="evidence" value="ECO:0007669"/>
    <property type="project" value="UniProtKB-UniRule"/>
</dbReference>
<keyword evidence="5" id="KW-0963">Cytoplasm</keyword>
<sequence length="199" mass="22697">MYKIIGLTGGIASGKSTISKMIEQLGFTVLDADIASRKVIEPGEEAYTKVKEAFGEHIFNEDGTLNRAELGNVIFNNEEKRLLLNSIMHPAVRKWMNDRQEEAFKRGEKVVFQDIPLLFEGNMQKSFDHTILVYVEADVQLQRLMERNNFSKEEALARIRSQMPLSEKLALADEVINNNGTEEESKQQLLNILKKLELL</sequence>
<dbReference type="GO" id="GO:0005737">
    <property type="term" value="C:cytoplasm"/>
    <property type="evidence" value="ECO:0007669"/>
    <property type="project" value="UniProtKB-SubCell"/>
</dbReference>
<keyword evidence="4 5" id="KW-0173">Coenzyme A biosynthesis</keyword>
<dbReference type="InterPro" id="IPR027417">
    <property type="entry name" value="P-loop_NTPase"/>
</dbReference>
<reference evidence="7" key="1">
    <citation type="submission" date="2020-09" db="EMBL/GenBank/DDBJ databases">
        <title>Bacillus faecalis sp. nov., a moderately halophilic bacterium isolated from cow faeces.</title>
        <authorList>
            <person name="Jiang L."/>
            <person name="Lee J."/>
        </authorList>
    </citation>
    <scope>NUCLEOTIDE SEQUENCE</scope>
    <source>
        <strain evidence="7">AGMB 02131</strain>
    </source>
</reference>
<dbReference type="FunFam" id="3.40.50.300:FF:000485">
    <property type="entry name" value="Dephospho-CoA kinase CAB5"/>
    <property type="match status" value="1"/>
</dbReference>
<comment type="caution">
    <text evidence="7">The sequence shown here is derived from an EMBL/GenBank/DDBJ whole genome shotgun (WGS) entry which is preliminary data.</text>
</comment>
<dbReference type="PROSITE" id="PS51219">
    <property type="entry name" value="DPCK"/>
    <property type="match status" value="1"/>
</dbReference>
<dbReference type="Proteomes" id="UP000602076">
    <property type="component" value="Unassembled WGS sequence"/>
</dbReference>
<dbReference type="HAMAP" id="MF_00376">
    <property type="entry name" value="Dephospho_CoA_kinase"/>
    <property type="match status" value="1"/>
</dbReference>
<proteinExistence type="inferred from homology"/>
<dbReference type="InterPro" id="IPR001977">
    <property type="entry name" value="Depp_CoAkinase"/>
</dbReference>
<dbReference type="Pfam" id="PF01121">
    <property type="entry name" value="CoaE"/>
    <property type="match status" value="1"/>
</dbReference>
<dbReference type="Gene3D" id="3.40.50.300">
    <property type="entry name" value="P-loop containing nucleotide triphosphate hydrolases"/>
    <property type="match status" value="1"/>
</dbReference>
<comment type="pathway">
    <text evidence="5">Cofactor biosynthesis; coenzyme A biosynthesis; CoA from (R)-pantothenate: step 5/5.</text>
</comment>
<keyword evidence="5 7" id="KW-0808">Transferase</keyword>
<gene>
    <name evidence="5" type="primary">coaE</name>
    <name evidence="7" type="ORF">IEO70_08210</name>
</gene>
<dbReference type="PANTHER" id="PTHR10695">
    <property type="entry name" value="DEPHOSPHO-COA KINASE-RELATED"/>
    <property type="match status" value="1"/>
</dbReference>
<keyword evidence="3 5" id="KW-0067">ATP-binding</keyword>
<comment type="subcellular location">
    <subcellularLocation>
        <location evidence="5">Cytoplasm</location>
    </subcellularLocation>
</comment>
<comment type="function">
    <text evidence="5">Catalyzes the phosphorylation of the 3'-hydroxyl group of dephosphocoenzyme A to form coenzyme A.</text>
</comment>
<evidence type="ECO:0000256" key="6">
    <source>
        <dbReference type="NCBIfam" id="TIGR00152"/>
    </source>
</evidence>
<dbReference type="SUPFAM" id="SSF52540">
    <property type="entry name" value="P-loop containing nucleoside triphosphate hydrolases"/>
    <property type="match status" value="1"/>
</dbReference>
<accession>A0A927CV27</accession>
<evidence type="ECO:0000313" key="8">
    <source>
        <dbReference type="Proteomes" id="UP000602076"/>
    </source>
</evidence>
<dbReference type="AlphaFoldDB" id="A0A927CV27"/>
<evidence type="ECO:0000256" key="4">
    <source>
        <dbReference type="ARBA" id="ARBA00022993"/>
    </source>
</evidence>
<dbReference type="GO" id="GO:0015937">
    <property type="term" value="P:coenzyme A biosynthetic process"/>
    <property type="evidence" value="ECO:0007669"/>
    <property type="project" value="UniProtKB-UniRule"/>
</dbReference>
<evidence type="ECO:0000256" key="3">
    <source>
        <dbReference type="ARBA" id="ARBA00022840"/>
    </source>
</evidence>
<dbReference type="EC" id="2.7.1.24" evidence="5 6"/>
<comment type="similarity">
    <text evidence="1 5">Belongs to the CoaE family.</text>
</comment>
<comment type="catalytic activity">
    <reaction evidence="5">
        <text>3'-dephospho-CoA + ATP = ADP + CoA + H(+)</text>
        <dbReference type="Rhea" id="RHEA:18245"/>
        <dbReference type="ChEBI" id="CHEBI:15378"/>
        <dbReference type="ChEBI" id="CHEBI:30616"/>
        <dbReference type="ChEBI" id="CHEBI:57287"/>
        <dbReference type="ChEBI" id="CHEBI:57328"/>
        <dbReference type="ChEBI" id="CHEBI:456216"/>
        <dbReference type="EC" id="2.7.1.24"/>
    </reaction>
</comment>
<dbReference type="NCBIfam" id="TIGR00152">
    <property type="entry name" value="dephospho-CoA kinase"/>
    <property type="match status" value="1"/>
</dbReference>
<dbReference type="GO" id="GO:0005524">
    <property type="term" value="F:ATP binding"/>
    <property type="evidence" value="ECO:0007669"/>
    <property type="project" value="UniProtKB-UniRule"/>
</dbReference>
<dbReference type="EMBL" id="JACXSI010000017">
    <property type="protein sequence ID" value="MBD3108348.1"/>
    <property type="molecule type" value="Genomic_DNA"/>
</dbReference>
<dbReference type="PANTHER" id="PTHR10695:SF46">
    <property type="entry name" value="BIFUNCTIONAL COENZYME A SYNTHASE-RELATED"/>
    <property type="match status" value="1"/>
</dbReference>
<keyword evidence="5 7" id="KW-0418">Kinase</keyword>
<protein>
    <recommendedName>
        <fullName evidence="5 6">Dephospho-CoA kinase</fullName>
        <ecNumber evidence="5 6">2.7.1.24</ecNumber>
    </recommendedName>
    <alternativeName>
        <fullName evidence="5">Dephosphocoenzyme A kinase</fullName>
    </alternativeName>
</protein>
<evidence type="ECO:0000256" key="1">
    <source>
        <dbReference type="ARBA" id="ARBA00009018"/>
    </source>
</evidence>
<name>A0A927CV27_9BACI</name>
<keyword evidence="2 5" id="KW-0547">Nucleotide-binding</keyword>
<keyword evidence="8" id="KW-1185">Reference proteome</keyword>
<dbReference type="CDD" id="cd02022">
    <property type="entry name" value="DPCK"/>
    <property type="match status" value="1"/>
</dbReference>